<dbReference type="Gene3D" id="3.30.2220.10">
    <property type="entry name" value="rbstp2171"/>
    <property type="match status" value="1"/>
</dbReference>
<name>A0A1I1DRY2_BREAD</name>
<evidence type="ECO:0000313" key="2">
    <source>
        <dbReference type="Proteomes" id="UP000240042"/>
    </source>
</evidence>
<dbReference type="EMBL" id="FOKY01000002">
    <property type="protein sequence ID" value="SFB75460.1"/>
    <property type="molecule type" value="Genomic_DNA"/>
</dbReference>
<proteinExistence type="predicted"/>
<protein>
    <submittedName>
        <fullName evidence="1">Uncharacterized protein</fullName>
    </submittedName>
</protein>
<dbReference type="STRING" id="34097.SAMN02745150_00630"/>
<keyword evidence="2" id="KW-1185">Reference proteome</keyword>
<sequence>MNQEIKDAKELGAVILKFSHNDGDLYFRKPNKTELLLYFDTQEETSMLGMERFVRRMLIYPLDDTLNKLLAEKPLAFKPIFDVLLKDSGIDENFMVAEI</sequence>
<organism evidence="1 2">
    <name type="scientific">Brevinema andersonii</name>
    <dbReference type="NCBI Taxonomy" id="34097"/>
    <lineage>
        <taxon>Bacteria</taxon>
        <taxon>Pseudomonadati</taxon>
        <taxon>Spirochaetota</taxon>
        <taxon>Spirochaetia</taxon>
        <taxon>Brevinematales</taxon>
        <taxon>Brevinemataceae</taxon>
        <taxon>Brevinema</taxon>
    </lineage>
</organism>
<gene>
    <name evidence="1" type="ORF">SAMN02745150_00630</name>
</gene>
<dbReference type="RefSeq" id="WP_092318536.1">
    <property type="nucleotide sequence ID" value="NZ_FOKY01000002.1"/>
</dbReference>
<dbReference type="Proteomes" id="UP000240042">
    <property type="component" value="Unassembled WGS sequence"/>
</dbReference>
<evidence type="ECO:0000313" key="1">
    <source>
        <dbReference type="EMBL" id="SFB75460.1"/>
    </source>
</evidence>
<reference evidence="2" key="1">
    <citation type="submission" date="2016-10" db="EMBL/GenBank/DDBJ databases">
        <authorList>
            <person name="Varghese N."/>
            <person name="Submissions S."/>
        </authorList>
    </citation>
    <scope>NUCLEOTIDE SEQUENCE [LARGE SCALE GENOMIC DNA]</scope>
    <source>
        <strain evidence="2">ATCC 43811</strain>
    </source>
</reference>
<accession>A0A1I1DRY2</accession>
<dbReference type="AlphaFoldDB" id="A0A1I1DRY2"/>